<organism evidence="1 2">
    <name type="scientific">Sporolactobacillus inulinus CASD</name>
    <dbReference type="NCBI Taxonomy" id="1069536"/>
    <lineage>
        <taxon>Bacteria</taxon>
        <taxon>Bacillati</taxon>
        <taxon>Bacillota</taxon>
        <taxon>Bacilli</taxon>
        <taxon>Bacillales</taxon>
        <taxon>Sporolactobacillaceae</taxon>
        <taxon>Sporolactobacillus</taxon>
    </lineage>
</organism>
<proteinExistence type="predicted"/>
<dbReference type="EMBL" id="AFVQ02000113">
    <property type="protein sequence ID" value="KLI02251.1"/>
    <property type="molecule type" value="Genomic_DNA"/>
</dbReference>
<keyword evidence="2" id="KW-1185">Reference proteome</keyword>
<dbReference type="Proteomes" id="UP000035553">
    <property type="component" value="Unassembled WGS sequence"/>
</dbReference>
<sequence length="100" mass="11895">MLIFLYFVSKVNLTLSVSTFFLSDTHSHNLIIIEFIYRFNVQALAQVAFLYTLRMNVDKEIVGSSLLINYDQDKKQIPKVYLICWCFIFNYNENKRQVKN</sequence>
<protein>
    <submittedName>
        <fullName evidence="1">Uncharacterized protein</fullName>
    </submittedName>
</protein>
<evidence type="ECO:0000313" key="1">
    <source>
        <dbReference type="EMBL" id="KLI02251.1"/>
    </source>
</evidence>
<reference evidence="1 2" key="1">
    <citation type="journal article" date="2011" name="J. Bacteriol.">
        <title>Draft genome sequence of Sporolactobacillus inulinus strain CASD, an efficient D-lactic acid-producing bacterium with high-concentration lactate tolerance capability.</title>
        <authorList>
            <person name="Yu B."/>
            <person name="Su F."/>
            <person name="Wang L."/>
            <person name="Xu K."/>
            <person name="Zhao B."/>
            <person name="Xu P."/>
        </authorList>
    </citation>
    <scope>NUCLEOTIDE SEQUENCE [LARGE SCALE GENOMIC DNA]</scope>
    <source>
        <strain evidence="1 2">CASD</strain>
    </source>
</reference>
<accession>A0A0U1QN70</accession>
<evidence type="ECO:0000313" key="2">
    <source>
        <dbReference type="Proteomes" id="UP000035553"/>
    </source>
</evidence>
<dbReference type="AlphaFoldDB" id="A0A0U1QN70"/>
<comment type="caution">
    <text evidence="1">The sequence shown here is derived from an EMBL/GenBank/DDBJ whole genome shotgun (WGS) entry which is preliminary data.</text>
</comment>
<gene>
    <name evidence="1" type="ORF">SINU_09080</name>
</gene>
<name>A0A0U1QN70_9BACL</name>